<organism evidence="3 4">
    <name type="scientific">Sporomusa silvacetica DSM 10669</name>
    <dbReference type="NCBI Taxonomy" id="1123289"/>
    <lineage>
        <taxon>Bacteria</taxon>
        <taxon>Bacillati</taxon>
        <taxon>Bacillota</taxon>
        <taxon>Negativicutes</taxon>
        <taxon>Selenomonadales</taxon>
        <taxon>Sporomusaceae</taxon>
        <taxon>Sporomusa</taxon>
    </lineage>
</organism>
<reference evidence="3" key="1">
    <citation type="submission" date="2024-05" db="EMBL/GenBank/DDBJ databases">
        <title>Isolation and characterization of Sporomusa carbonis sp. nov., a carboxydotrophic hydrogenogen in the genus of Sporomusa isolated from a charcoal burning pile.</title>
        <authorList>
            <person name="Boeer T."/>
            <person name="Rosenbaum F."/>
            <person name="Eysell L."/>
            <person name="Mueller V."/>
            <person name="Daniel R."/>
            <person name="Poehlein A."/>
        </authorList>
    </citation>
    <scope>NUCLEOTIDE SEQUENCE [LARGE SCALE GENOMIC DNA]</scope>
    <source>
        <strain evidence="3">DSM 10669</strain>
    </source>
</reference>
<dbReference type="PANTHER" id="PTHR30006">
    <property type="entry name" value="THIAMINE-BINDING PERIPLASMIC PROTEIN-RELATED"/>
    <property type="match status" value="1"/>
</dbReference>
<dbReference type="Gene3D" id="3.40.190.10">
    <property type="entry name" value="Periplasmic binding protein-like II"/>
    <property type="match status" value="2"/>
</dbReference>
<feature type="domain" description="DUF1858" evidence="2">
    <location>
        <begin position="8"/>
        <end position="61"/>
    </location>
</feature>
<dbReference type="Proteomes" id="UP000216752">
    <property type="component" value="Chromosome"/>
</dbReference>
<proteinExistence type="predicted"/>
<name>A0ABZ3IV74_9FIRM</name>
<evidence type="ECO:0000313" key="3">
    <source>
        <dbReference type="EMBL" id="XFO69413.1"/>
    </source>
</evidence>
<dbReference type="Pfam" id="PF08984">
    <property type="entry name" value="DUF1858"/>
    <property type="match status" value="1"/>
</dbReference>
<evidence type="ECO:0000256" key="1">
    <source>
        <dbReference type="ARBA" id="ARBA00022729"/>
    </source>
</evidence>
<gene>
    <name evidence="3" type="ORF">SPSIL_056470</name>
</gene>
<dbReference type="InterPro" id="IPR038062">
    <property type="entry name" value="ScdA-like_N_sf"/>
</dbReference>
<dbReference type="PANTHER" id="PTHR30006:SF2">
    <property type="entry name" value="ABC TRANSPORTER SUBSTRATE-BINDING PROTEIN"/>
    <property type="match status" value="1"/>
</dbReference>
<protein>
    <recommendedName>
        <fullName evidence="2">DUF1858 domain-containing protein</fullName>
    </recommendedName>
</protein>
<keyword evidence="1" id="KW-0732">Signal</keyword>
<dbReference type="EMBL" id="CP155573">
    <property type="protein sequence ID" value="XFO69413.1"/>
    <property type="molecule type" value="Genomic_DNA"/>
</dbReference>
<accession>A0ABZ3IV74</accession>
<keyword evidence="4" id="KW-1185">Reference proteome</keyword>
<dbReference type="InterPro" id="IPR015077">
    <property type="entry name" value="DUF1858"/>
</dbReference>
<evidence type="ECO:0000259" key="2">
    <source>
        <dbReference type="Pfam" id="PF08984"/>
    </source>
</evidence>
<dbReference type="Gene3D" id="1.10.3910.10">
    <property type="entry name" value="SP0561-like"/>
    <property type="match status" value="1"/>
</dbReference>
<sequence>MDNLRECTIKEIVRQYPETLEVFINNGFAIFAEENALNELGSILTLKSALRTKKIGIEAFVQLIKDKIEDTAYYNSLFSLMGGNKPGGFNIHIPCGLKGPFERKLQTLLQAIQKNDDNPHHQDIDGIPDLAITKSYHFFNENFINKFVSKGLYTAIPRKVVNKQLADLEIVDQKWPFNVICLGISVIVVDRKRLGDLPMPKTWGDLLKPEYERKVMINSRGDSFSDAVLLNIYKEYGEEGIALLGRAIHSGAHSAQMIKGLASSNPDLPPIYIMPDFFAHTISSTTTIEIVWPEDGALVTPFFFMVKANKVEKFKDLVDFLTGPQVGQICANAYFPSVHPDVSNRVPIDAKFKWLGWDYIKEHDIEALVKKLNNLFLVSYRGDELHNEPSSRERGNLAMGKA</sequence>
<dbReference type="Pfam" id="PF13343">
    <property type="entry name" value="SBP_bac_6"/>
    <property type="match status" value="1"/>
</dbReference>
<dbReference type="SUPFAM" id="SSF140683">
    <property type="entry name" value="SP0561-like"/>
    <property type="match status" value="1"/>
</dbReference>
<evidence type="ECO:0000313" key="4">
    <source>
        <dbReference type="Proteomes" id="UP000216752"/>
    </source>
</evidence>
<dbReference type="RefSeq" id="WP_094607816.1">
    <property type="nucleotide sequence ID" value="NZ_CP155573.1"/>
</dbReference>
<dbReference type="SUPFAM" id="SSF53850">
    <property type="entry name" value="Periplasmic binding protein-like II"/>
    <property type="match status" value="1"/>
</dbReference>